<keyword evidence="3" id="KW-1185">Reference proteome</keyword>
<reference evidence="3" key="1">
    <citation type="journal article" date="2019" name="Int. J. Syst. Evol. Microbiol.">
        <title>The Global Catalogue of Microorganisms (GCM) 10K type strain sequencing project: providing services to taxonomists for standard genome sequencing and annotation.</title>
        <authorList>
            <consortium name="The Broad Institute Genomics Platform"/>
            <consortium name="The Broad Institute Genome Sequencing Center for Infectious Disease"/>
            <person name="Wu L."/>
            <person name="Ma J."/>
        </authorList>
    </citation>
    <scope>NUCLEOTIDE SEQUENCE [LARGE SCALE GENOMIC DNA]</scope>
    <source>
        <strain evidence="3">KCTC 42282</strain>
    </source>
</reference>
<dbReference type="CDD" id="cd05233">
    <property type="entry name" value="SDR_c"/>
    <property type="match status" value="1"/>
</dbReference>
<dbReference type="InterPro" id="IPR002347">
    <property type="entry name" value="SDR_fam"/>
</dbReference>
<name>A0ABV7UGT9_9HYPH</name>
<accession>A0ABV7UGT9</accession>
<dbReference type="PRINTS" id="PR00080">
    <property type="entry name" value="SDRFAMILY"/>
</dbReference>
<keyword evidence="2" id="KW-0560">Oxidoreductase</keyword>
<dbReference type="EC" id="1.1.1.-" evidence="2"/>
<evidence type="ECO:0000256" key="1">
    <source>
        <dbReference type="ARBA" id="ARBA00006484"/>
    </source>
</evidence>
<dbReference type="GO" id="GO:0016491">
    <property type="term" value="F:oxidoreductase activity"/>
    <property type="evidence" value="ECO:0007669"/>
    <property type="project" value="UniProtKB-KW"/>
</dbReference>
<proteinExistence type="inferred from homology"/>
<dbReference type="InterPro" id="IPR036291">
    <property type="entry name" value="NAD(P)-bd_dom_sf"/>
</dbReference>
<gene>
    <name evidence="2" type="ORF">ACFONL_11130</name>
</gene>
<dbReference type="PROSITE" id="PS00061">
    <property type="entry name" value="ADH_SHORT"/>
    <property type="match status" value="1"/>
</dbReference>
<dbReference type="SUPFAM" id="SSF51735">
    <property type="entry name" value="NAD(P)-binding Rossmann-fold domains"/>
    <property type="match status" value="1"/>
</dbReference>
<protein>
    <submittedName>
        <fullName evidence="2">SDR family NAD(P)-dependent oxidoreductase</fullName>
        <ecNumber evidence="2">1.1.1.-</ecNumber>
    </submittedName>
</protein>
<dbReference type="EMBL" id="JBHRYC010000052">
    <property type="protein sequence ID" value="MFC3637917.1"/>
    <property type="molecule type" value="Genomic_DNA"/>
</dbReference>
<evidence type="ECO:0000313" key="2">
    <source>
        <dbReference type="EMBL" id="MFC3637917.1"/>
    </source>
</evidence>
<organism evidence="2 3">
    <name type="scientific">Camelimonas fluminis</name>
    <dbReference type="NCBI Taxonomy" id="1576911"/>
    <lineage>
        <taxon>Bacteria</taxon>
        <taxon>Pseudomonadati</taxon>
        <taxon>Pseudomonadota</taxon>
        <taxon>Alphaproteobacteria</taxon>
        <taxon>Hyphomicrobiales</taxon>
        <taxon>Chelatococcaceae</taxon>
        <taxon>Camelimonas</taxon>
    </lineage>
</organism>
<comment type="caution">
    <text evidence="2">The sequence shown here is derived from an EMBL/GenBank/DDBJ whole genome shotgun (WGS) entry which is preliminary data.</text>
</comment>
<dbReference type="PANTHER" id="PTHR42760:SF135">
    <property type="entry name" value="BLL7886 PROTEIN"/>
    <property type="match status" value="1"/>
</dbReference>
<sequence length="263" mass="26893">MELGLAGKVVVVTGGASHIGRAIVRGFAAEGARIAIVDFDGDQARATAEMARATGAAMATALVADVTSASDIATATAAIDADFGAVDVLVNNAGWARPMYFAEQTPDYWRKLIDVNLMGAIAMTHAIAPGMVAARSGAIVFTSSDASFGEPRETVYGAAKGAINTFTKAFAREYGRYGIRANAVAPGVIIPEDAASLGKGSLWSASAQPFTPEQLEKVKAAIPLRRLGTPTDIANMVVFLSSSAAAHVSGQIVSVSGGYATPG</sequence>
<dbReference type="PANTHER" id="PTHR42760">
    <property type="entry name" value="SHORT-CHAIN DEHYDROGENASES/REDUCTASES FAMILY MEMBER"/>
    <property type="match status" value="1"/>
</dbReference>
<dbReference type="Pfam" id="PF13561">
    <property type="entry name" value="adh_short_C2"/>
    <property type="match status" value="1"/>
</dbReference>
<dbReference type="PRINTS" id="PR00081">
    <property type="entry name" value="GDHRDH"/>
</dbReference>
<dbReference type="Proteomes" id="UP001595704">
    <property type="component" value="Unassembled WGS sequence"/>
</dbReference>
<evidence type="ECO:0000313" key="3">
    <source>
        <dbReference type="Proteomes" id="UP001595704"/>
    </source>
</evidence>
<comment type="similarity">
    <text evidence="1">Belongs to the short-chain dehydrogenases/reductases (SDR) family.</text>
</comment>
<dbReference type="RefSeq" id="WP_191320715.1">
    <property type="nucleotide sequence ID" value="NZ_BNCG01000023.1"/>
</dbReference>
<dbReference type="Gene3D" id="3.40.50.720">
    <property type="entry name" value="NAD(P)-binding Rossmann-like Domain"/>
    <property type="match status" value="1"/>
</dbReference>
<dbReference type="InterPro" id="IPR020904">
    <property type="entry name" value="Sc_DH/Rdtase_CS"/>
</dbReference>